<evidence type="ECO:0008006" key="5">
    <source>
        <dbReference type="Google" id="ProtNLM"/>
    </source>
</evidence>
<sequence length="328" mass="37539">MALSLRKCNKYQGENNSQCVLSISSGVLNPEFDLELCRSGLEMNGFQIPESDLEAPLKMALTAPSVKRYITFNSSLFHFFMAPVLYIILWCAVFSSLHSYITVTDYWVLCLCVSLVSIFLTTAIIFILHRSNKEINMNLDVRLIAVNERLVKHKLLVAVADWVENCTSNLQLYFVYWDISHCLRALTETLEEQNYESRNIQKKLQKRMSHLVLVSEVPQIQTEPQEGDVEQDTDEHRPLLQEEQESSTTSDQKGAHQPTTSLSLVPDTGLSAQVKAHQLLMTYSALYMKLLVSERLSGPSHYRMRPKRNHCTTASLCLCQYIRTKILR</sequence>
<keyword evidence="2" id="KW-1133">Transmembrane helix</keyword>
<evidence type="ECO:0000313" key="4">
    <source>
        <dbReference type="Proteomes" id="UP000261520"/>
    </source>
</evidence>
<keyword evidence="2" id="KW-0472">Membrane</keyword>
<dbReference type="AlphaFoldDB" id="A0A3B4B5T7"/>
<reference evidence="3" key="1">
    <citation type="submission" date="2025-08" db="UniProtKB">
        <authorList>
            <consortium name="Ensembl"/>
        </authorList>
    </citation>
    <scope>IDENTIFICATION</scope>
</reference>
<dbReference type="Ensembl" id="ENSPMGT00000025950.1">
    <property type="protein sequence ID" value="ENSPMGP00000024355.1"/>
    <property type="gene ID" value="ENSPMGG00000019698.1"/>
</dbReference>
<keyword evidence="4" id="KW-1185">Reference proteome</keyword>
<feature type="compositionally biased region" description="Polar residues" evidence="1">
    <location>
        <begin position="246"/>
        <end position="263"/>
    </location>
</feature>
<keyword evidence="2" id="KW-0812">Transmembrane</keyword>
<dbReference type="PANTHER" id="PTHR31193:SF1">
    <property type="entry name" value="TRANSMEMBRANE PROTEIN 268"/>
    <property type="match status" value="1"/>
</dbReference>
<protein>
    <recommendedName>
        <fullName evidence="5">Transmembrane protein 268</fullName>
    </recommendedName>
</protein>
<dbReference type="PANTHER" id="PTHR31193">
    <property type="entry name" value="TRANSMEMBRANE PROTEIN C9ORF91"/>
    <property type="match status" value="1"/>
</dbReference>
<feature type="transmembrane region" description="Helical" evidence="2">
    <location>
        <begin position="76"/>
        <end position="100"/>
    </location>
</feature>
<evidence type="ECO:0000256" key="1">
    <source>
        <dbReference type="SAM" id="MobiDB-lite"/>
    </source>
</evidence>
<reference evidence="3" key="2">
    <citation type="submission" date="2025-09" db="UniProtKB">
        <authorList>
            <consortium name="Ensembl"/>
        </authorList>
    </citation>
    <scope>IDENTIFICATION</scope>
</reference>
<name>A0A3B4B5T7_9GOBI</name>
<feature type="region of interest" description="Disordered" evidence="1">
    <location>
        <begin position="222"/>
        <end position="264"/>
    </location>
</feature>
<dbReference type="InterPro" id="IPR028054">
    <property type="entry name" value="DUF4481"/>
</dbReference>
<evidence type="ECO:0000313" key="3">
    <source>
        <dbReference type="Ensembl" id="ENSPMGP00000024355.1"/>
    </source>
</evidence>
<evidence type="ECO:0000256" key="2">
    <source>
        <dbReference type="SAM" id="Phobius"/>
    </source>
</evidence>
<dbReference type="STRING" id="409849.ENSPMGP00000024355"/>
<organism evidence="3 4">
    <name type="scientific">Periophthalmus magnuspinnatus</name>
    <dbReference type="NCBI Taxonomy" id="409849"/>
    <lineage>
        <taxon>Eukaryota</taxon>
        <taxon>Metazoa</taxon>
        <taxon>Chordata</taxon>
        <taxon>Craniata</taxon>
        <taxon>Vertebrata</taxon>
        <taxon>Euteleostomi</taxon>
        <taxon>Actinopterygii</taxon>
        <taxon>Neopterygii</taxon>
        <taxon>Teleostei</taxon>
        <taxon>Neoteleostei</taxon>
        <taxon>Acanthomorphata</taxon>
        <taxon>Gobiaria</taxon>
        <taxon>Gobiiformes</taxon>
        <taxon>Gobioidei</taxon>
        <taxon>Gobiidae</taxon>
        <taxon>Oxudercinae</taxon>
        <taxon>Periophthalmus</taxon>
    </lineage>
</organism>
<proteinExistence type="predicted"/>
<accession>A0A3B4B5T7</accession>
<dbReference type="Proteomes" id="UP000261520">
    <property type="component" value="Unplaced"/>
</dbReference>
<dbReference type="Pfam" id="PF14800">
    <property type="entry name" value="DUF4481"/>
    <property type="match status" value="1"/>
</dbReference>
<feature type="transmembrane region" description="Helical" evidence="2">
    <location>
        <begin position="106"/>
        <end position="128"/>
    </location>
</feature>